<dbReference type="SUPFAM" id="SSF111331">
    <property type="entry name" value="NAD kinase/diacylglycerol kinase-like"/>
    <property type="match status" value="1"/>
</dbReference>
<dbReference type="GO" id="GO:0005524">
    <property type="term" value="F:ATP binding"/>
    <property type="evidence" value="ECO:0007669"/>
    <property type="project" value="UniProtKB-ARBA"/>
</dbReference>
<dbReference type="STRING" id="1121476.SAMN02745751_01322"/>
<dbReference type="Pfam" id="PF01513">
    <property type="entry name" value="NAD_kinase"/>
    <property type="match status" value="1"/>
</dbReference>
<keyword evidence="1" id="KW-0808">Transferase</keyword>
<reference evidence="1 2" key="1">
    <citation type="submission" date="2016-11" db="EMBL/GenBank/DDBJ databases">
        <authorList>
            <person name="Jaros S."/>
            <person name="Januszkiewicz K."/>
            <person name="Wedrychowicz H."/>
        </authorList>
    </citation>
    <scope>NUCLEOTIDE SEQUENCE [LARGE SCALE GENOMIC DNA]</scope>
    <source>
        <strain evidence="1 2">DSM 17477</strain>
    </source>
</reference>
<evidence type="ECO:0000313" key="1">
    <source>
        <dbReference type="EMBL" id="SHI91633.1"/>
    </source>
</evidence>
<dbReference type="InterPro" id="IPR039065">
    <property type="entry name" value="AcoX-like"/>
</dbReference>
<dbReference type="RefSeq" id="WP_073048793.1">
    <property type="nucleotide sequence ID" value="NZ_FQZL01000008.1"/>
</dbReference>
<dbReference type="GO" id="GO:0051287">
    <property type="term" value="F:NAD binding"/>
    <property type="evidence" value="ECO:0007669"/>
    <property type="project" value="UniProtKB-ARBA"/>
</dbReference>
<sequence length="331" mass="36223">MSTIGIIANPASGKDIRRLVSHATVIDNNEKVNIIERIILGSQKFGVDKIYIMPDSFVMGYKVKEKLMLTDELQVDIEILDMKIKASPKDTEKAAEILEELGVGCVVVIGGDGTNRLAAKHLKTVPLIGVSTGTNNAYPEMLEGTVVGMAAAAVASGRFSFEQSCYRDKIIEIYRNDEFEDIALIDAVISDEIYVGAKAIWDMKHIKHIVVSKCHPASIGFSTLVGAIRRIDDLDDFGGSLRINGGGRKFYAPVAAGTIVEVSTDELEIVEVDKPFRWKADFKGIIAVDGEREVRFHQGDVITFRITRKGPIHVNVKKALEVAQSGGFFLA</sequence>
<dbReference type="GO" id="GO:0006741">
    <property type="term" value="P:NADP+ biosynthetic process"/>
    <property type="evidence" value="ECO:0007669"/>
    <property type="project" value="InterPro"/>
</dbReference>
<keyword evidence="2" id="KW-1185">Reference proteome</keyword>
<gene>
    <name evidence="1" type="ORF">SAMN02745751_01322</name>
</gene>
<dbReference type="EMBL" id="FQZL01000008">
    <property type="protein sequence ID" value="SHI91633.1"/>
    <property type="molecule type" value="Genomic_DNA"/>
</dbReference>
<dbReference type="PIRSF" id="PIRSF018567">
    <property type="entry name" value="AcoX"/>
    <property type="match status" value="1"/>
</dbReference>
<dbReference type="InterPro" id="IPR016064">
    <property type="entry name" value="NAD/diacylglycerol_kinase_sf"/>
</dbReference>
<dbReference type="AlphaFoldDB" id="A0A1M6F1R3"/>
<evidence type="ECO:0000313" key="2">
    <source>
        <dbReference type="Proteomes" id="UP000184052"/>
    </source>
</evidence>
<dbReference type="PANTHER" id="PTHR40697:SF3">
    <property type="entry name" value="ACETOIN CATABOLISM PROTEIN X"/>
    <property type="match status" value="1"/>
</dbReference>
<protein>
    <submittedName>
        <fullName evidence="1">Predicted polyphosphate-or ATP-dependent NAD kinase</fullName>
    </submittedName>
</protein>
<name>A0A1M6F1R3_9FIRM</name>
<dbReference type="PANTHER" id="PTHR40697">
    <property type="entry name" value="ACETOIN CATABOLISM PROTEIN X"/>
    <property type="match status" value="1"/>
</dbReference>
<keyword evidence="1" id="KW-0418">Kinase</keyword>
<dbReference type="InterPro" id="IPR002504">
    <property type="entry name" value="NADK"/>
</dbReference>
<dbReference type="Gene3D" id="3.40.50.450">
    <property type="match status" value="1"/>
</dbReference>
<dbReference type="GO" id="GO:0003951">
    <property type="term" value="F:NAD+ kinase activity"/>
    <property type="evidence" value="ECO:0007669"/>
    <property type="project" value="InterPro"/>
</dbReference>
<dbReference type="Proteomes" id="UP000184052">
    <property type="component" value="Unassembled WGS sequence"/>
</dbReference>
<dbReference type="OrthoDB" id="4292700at2"/>
<proteinExistence type="predicted"/>
<organism evidence="1 2">
    <name type="scientific">Dethiosulfatibacter aminovorans DSM 17477</name>
    <dbReference type="NCBI Taxonomy" id="1121476"/>
    <lineage>
        <taxon>Bacteria</taxon>
        <taxon>Bacillati</taxon>
        <taxon>Bacillota</taxon>
        <taxon>Tissierellia</taxon>
        <taxon>Dethiosulfatibacter</taxon>
    </lineage>
</organism>
<dbReference type="InterPro" id="IPR011391">
    <property type="entry name" value="AcoX_kinase"/>
</dbReference>
<accession>A0A1M6F1R3</accession>